<evidence type="ECO:0000256" key="4">
    <source>
        <dbReference type="SAM" id="SignalP"/>
    </source>
</evidence>
<dbReference type="EMBL" id="BOOW01000006">
    <property type="protein sequence ID" value="GII90399.1"/>
    <property type="molecule type" value="Genomic_DNA"/>
</dbReference>
<dbReference type="Gene3D" id="3.40.50.2300">
    <property type="match status" value="3"/>
</dbReference>
<reference evidence="6" key="1">
    <citation type="submission" date="2021-01" db="EMBL/GenBank/DDBJ databases">
        <title>Whole genome shotgun sequence of Sinosporangium siamense NBRC 109515.</title>
        <authorList>
            <person name="Komaki H."/>
            <person name="Tamura T."/>
        </authorList>
    </citation>
    <scope>NUCLEOTIDE SEQUENCE</scope>
    <source>
        <strain evidence="6">NBRC 109515</strain>
    </source>
</reference>
<dbReference type="SUPFAM" id="SSF53822">
    <property type="entry name" value="Periplasmic binding protein-like I"/>
    <property type="match status" value="1"/>
</dbReference>
<feature type="chain" id="PRO_5038799611" evidence="4">
    <location>
        <begin position="26"/>
        <end position="428"/>
    </location>
</feature>
<evidence type="ECO:0000313" key="7">
    <source>
        <dbReference type="Proteomes" id="UP000606172"/>
    </source>
</evidence>
<feature type="signal peptide" evidence="4">
    <location>
        <begin position="1"/>
        <end position="25"/>
    </location>
</feature>
<keyword evidence="2 4" id="KW-0732">Signal</keyword>
<evidence type="ECO:0000256" key="1">
    <source>
        <dbReference type="ARBA" id="ARBA00010062"/>
    </source>
</evidence>
<dbReference type="InterPro" id="IPR051010">
    <property type="entry name" value="BCAA_transport"/>
</dbReference>
<keyword evidence="7" id="KW-1185">Reference proteome</keyword>
<feature type="compositionally biased region" description="Low complexity" evidence="3">
    <location>
        <begin position="31"/>
        <end position="47"/>
    </location>
</feature>
<gene>
    <name evidence="6" type="ORF">Ssi02_06300</name>
</gene>
<evidence type="ECO:0000313" key="6">
    <source>
        <dbReference type="EMBL" id="GII90399.1"/>
    </source>
</evidence>
<dbReference type="InterPro" id="IPR028082">
    <property type="entry name" value="Peripla_BP_I"/>
</dbReference>
<dbReference type="PROSITE" id="PS51257">
    <property type="entry name" value="PROKAR_LIPOPROTEIN"/>
    <property type="match status" value="1"/>
</dbReference>
<comment type="similarity">
    <text evidence="1">Belongs to the leucine-binding protein family.</text>
</comment>
<dbReference type="RefSeq" id="WP_204020780.1">
    <property type="nucleotide sequence ID" value="NZ_BOOW01000006.1"/>
</dbReference>
<evidence type="ECO:0000259" key="5">
    <source>
        <dbReference type="Pfam" id="PF13458"/>
    </source>
</evidence>
<dbReference type="AlphaFoldDB" id="A0A919REN8"/>
<dbReference type="Proteomes" id="UP000606172">
    <property type="component" value="Unassembled WGS sequence"/>
</dbReference>
<dbReference type="InterPro" id="IPR028081">
    <property type="entry name" value="Leu-bd"/>
</dbReference>
<comment type="caution">
    <text evidence="6">The sequence shown here is derived from an EMBL/GenBank/DDBJ whole genome shotgun (WGS) entry which is preliminary data.</text>
</comment>
<dbReference type="Pfam" id="PF13458">
    <property type="entry name" value="Peripla_BP_6"/>
    <property type="match status" value="1"/>
</dbReference>
<dbReference type="PANTHER" id="PTHR30483">
    <property type="entry name" value="LEUCINE-SPECIFIC-BINDING PROTEIN"/>
    <property type="match status" value="1"/>
</dbReference>
<feature type="domain" description="Leucine-binding protein" evidence="5">
    <location>
        <begin position="53"/>
        <end position="378"/>
    </location>
</feature>
<evidence type="ECO:0000256" key="2">
    <source>
        <dbReference type="ARBA" id="ARBA00022729"/>
    </source>
</evidence>
<proteinExistence type="inferred from homology"/>
<name>A0A919REN8_9ACTN</name>
<dbReference type="PANTHER" id="PTHR30483:SF6">
    <property type="entry name" value="PERIPLASMIC BINDING PROTEIN OF ABC TRANSPORTER FOR NATURAL AMINO ACIDS"/>
    <property type="match status" value="1"/>
</dbReference>
<organism evidence="6 7">
    <name type="scientific">Sinosporangium siamense</name>
    <dbReference type="NCBI Taxonomy" id="1367973"/>
    <lineage>
        <taxon>Bacteria</taxon>
        <taxon>Bacillati</taxon>
        <taxon>Actinomycetota</taxon>
        <taxon>Actinomycetes</taxon>
        <taxon>Streptosporangiales</taxon>
        <taxon>Streptosporangiaceae</taxon>
        <taxon>Sinosporangium</taxon>
    </lineage>
</organism>
<dbReference type="CDD" id="cd06346">
    <property type="entry name" value="PBP1_ABC_ligand_binding-like"/>
    <property type="match status" value="1"/>
</dbReference>
<feature type="region of interest" description="Disordered" evidence="3">
    <location>
        <begin position="29"/>
        <end position="49"/>
    </location>
</feature>
<accession>A0A919REN8</accession>
<protein>
    <submittedName>
        <fullName evidence="6">Branched-chain amino acid ABC transporter substrate-binding protein</fullName>
    </submittedName>
</protein>
<sequence>MIRIAPLGRVLAVAAAASLGLTACGSEPEVAATPSASAPASQPAAAAGQGDGTLTIGTLLPRTGDLAFLGPPEFAGVDLAVEEINAAGGVLGKPVAKVHTDSGDTKTDIASQSVDSLLQQKADAIIGAASSGVSKTVIDKIVNAGVIQFSPANTSPEFTTYKDNGLYFRTAPSDVLQGRVHGDLILQDGSESVAILNRQDSYGTGLAAEVKKAVEGGGGEVVAEVAYDPSAPDFASEISKIKAAKPKAISLIGFDETKKIVPELKKQGIGPDKVKLYFVDGNLADYSEDFPKGTLKGVKATQPGAKTNDDFRDKLLKIDPNLKDFNYAPESYDAAILVALAAVAAKDDSGKAVAAKLIEVSKGGEKCTTFKQCLDLLNAGKDIDFDGVSGPVEFNDAGDPAEATIGIYEFGDDNKNKVVNHLSGKIDG</sequence>
<evidence type="ECO:0000256" key="3">
    <source>
        <dbReference type="SAM" id="MobiDB-lite"/>
    </source>
</evidence>